<feature type="compositionally biased region" description="Basic and acidic residues" evidence="3">
    <location>
        <begin position="466"/>
        <end position="492"/>
    </location>
</feature>
<evidence type="ECO:0000313" key="7">
    <source>
        <dbReference type="Proteomes" id="UP000659654"/>
    </source>
</evidence>
<dbReference type="Pfam" id="PF07714">
    <property type="entry name" value="PK_Tyr_Ser-Thr"/>
    <property type="match status" value="1"/>
</dbReference>
<evidence type="ECO:0000313" key="6">
    <source>
        <dbReference type="Proteomes" id="UP000095284"/>
    </source>
</evidence>
<dbReference type="Gene3D" id="1.10.510.10">
    <property type="entry name" value="Transferase(Phosphotransferase) domain 1"/>
    <property type="match status" value="1"/>
</dbReference>
<dbReference type="InterPro" id="IPR050198">
    <property type="entry name" value="Non-receptor_tyrosine_kinases"/>
</dbReference>
<dbReference type="WBParaSite" id="BXY_0213500.1">
    <property type="protein sequence ID" value="BXY_0213500.1"/>
    <property type="gene ID" value="BXY_0213500"/>
</dbReference>
<dbReference type="PROSITE" id="PS00109">
    <property type="entry name" value="PROTEIN_KINASE_TYR"/>
    <property type="match status" value="1"/>
</dbReference>
<keyword evidence="7" id="KW-1185">Reference proteome</keyword>
<name>A0A1I7RN49_BURXY</name>
<dbReference type="CDD" id="cd00192">
    <property type="entry name" value="PTKc"/>
    <property type="match status" value="1"/>
</dbReference>
<dbReference type="EMBL" id="CAJFCV020000001">
    <property type="protein sequence ID" value="CAG9087697.1"/>
    <property type="molecule type" value="Genomic_DNA"/>
</dbReference>
<dbReference type="InterPro" id="IPR000719">
    <property type="entry name" value="Prot_kinase_dom"/>
</dbReference>
<feature type="region of interest" description="Disordered" evidence="3">
    <location>
        <begin position="380"/>
        <end position="599"/>
    </location>
</feature>
<evidence type="ECO:0000313" key="8">
    <source>
        <dbReference type="WBParaSite" id="BXY_0213500.1"/>
    </source>
</evidence>
<dbReference type="GO" id="GO:0004713">
    <property type="term" value="F:protein tyrosine kinase activity"/>
    <property type="evidence" value="ECO:0007669"/>
    <property type="project" value="InterPro"/>
</dbReference>
<keyword evidence="2" id="KW-0067">ATP-binding</keyword>
<accession>A0A1I7RN49</accession>
<sequence length="599" mass="66963">MAKPGDVLKIFASKPYYLGILPASRAETCMTNPGDFAIRLDTKQPIKIIAMLKGEKVYHQQLGYDGAHFWPVRKTSQKFSTFPEFIDFYHTNPLFFEEDQLFIKNINVRPAWLLPPGDVKLSKDRLGSGNFCDVYAGTYKKKVVAIKVCHTGIDTTEVAEANVAMVSEAAVMRGIRHENVVTFYGISCDEPPIMIVMESCSGGALGSHLVKEGEKIKVAERKRYIMEAAAGMCFLHSKDVIHRDLAARNCLLNSAGVVKISDFGLSKVVNSISGENLAKQHLPVRWMAPETLRKVGTFTKASDVWSYGVLCFEVFNGGVKPWPDWEVQKVATCIRNGDMPEFPSITPDEIKTMIREHVWVIDTRKRWSFEKIMKFWRSQTPKMPAPTPATQVTDSKEVSFCDDSDSKDSDVNLVVGPTQEPLSEKEEKVEKVPAKPHGSNASMTGQGSGKTTTGGDRSKRRKKSKRNNDKEPKPKNCDQPKESTPHSKDTKAAKAGTPPETTSKPPPETISKPPDDHSANLIVSELQRDMARKRGSFRRKGSREREPHPRHRKSKGTLRKVSIKLASDVNPEEDPKQSHVKSKKGSMRRSKQTKTAEQQ</sequence>
<dbReference type="Proteomes" id="UP000659654">
    <property type="component" value="Unassembled WGS sequence"/>
</dbReference>
<dbReference type="SUPFAM" id="SSF56112">
    <property type="entry name" value="Protein kinase-like (PK-like)"/>
    <property type="match status" value="1"/>
</dbReference>
<feature type="domain" description="Protein kinase" evidence="4">
    <location>
        <begin position="120"/>
        <end position="383"/>
    </location>
</feature>
<evidence type="ECO:0000256" key="2">
    <source>
        <dbReference type="ARBA" id="ARBA00022840"/>
    </source>
</evidence>
<protein>
    <submittedName>
        <fullName evidence="5">(pine wood nematode) hypothetical protein</fullName>
    </submittedName>
    <submittedName>
        <fullName evidence="8">Non-specific protein-tyrosine kinase</fullName>
    </submittedName>
</protein>
<dbReference type="InterPro" id="IPR008266">
    <property type="entry name" value="Tyr_kinase_AS"/>
</dbReference>
<organism evidence="6 8">
    <name type="scientific">Bursaphelenchus xylophilus</name>
    <name type="common">Pinewood nematode worm</name>
    <name type="synonym">Aphelenchoides xylophilus</name>
    <dbReference type="NCBI Taxonomy" id="6326"/>
    <lineage>
        <taxon>Eukaryota</taxon>
        <taxon>Metazoa</taxon>
        <taxon>Ecdysozoa</taxon>
        <taxon>Nematoda</taxon>
        <taxon>Chromadorea</taxon>
        <taxon>Rhabditida</taxon>
        <taxon>Tylenchina</taxon>
        <taxon>Tylenchomorpha</taxon>
        <taxon>Aphelenchoidea</taxon>
        <taxon>Aphelenchoididae</taxon>
        <taxon>Bursaphelenchus</taxon>
    </lineage>
</organism>
<dbReference type="EMBL" id="CAJFDI010000001">
    <property type="protein sequence ID" value="CAD5211125.1"/>
    <property type="molecule type" value="Genomic_DNA"/>
</dbReference>
<dbReference type="SMART" id="SM00219">
    <property type="entry name" value="TyrKc"/>
    <property type="match status" value="1"/>
</dbReference>
<dbReference type="SUPFAM" id="SSF55550">
    <property type="entry name" value="SH2 domain"/>
    <property type="match status" value="1"/>
</dbReference>
<feature type="compositionally biased region" description="Basic residues" evidence="3">
    <location>
        <begin position="578"/>
        <end position="592"/>
    </location>
</feature>
<evidence type="ECO:0000256" key="3">
    <source>
        <dbReference type="SAM" id="MobiDB-lite"/>
    </source>
</evidence>
<dbReference type="InterPro" id="IPR011009">
    <property type="entry name" value="Kinase-like_dom_sf"/>
</dbReference>
<dbReference type="PRINTS" id="PR00109">
    <property type="entry name" value="TYRKINASE"/>
</dbReference>
<dbReference type="InterPro" id="IPR001245">
    <property type="entry name" value="Ser-Thr/Tyr_kinase_cat_dom"/>
</dbReference>
<dbReference type="PROSITE" id="PS50011">
    <property type="entry name" value="PROTEIN_KINASE_DOM"/>
    <property type="match status" value="1"/>
</dbReference>
<feature type="compositionally biased region" description="Basic and acidic residues" evidence="3">
    <location>
        <begin position="394"/>
        <end position="410"/>
    </location>
</feature>
<dbReference type="AlphaFoldDB" id="A0A1I7RN49"/>
<dbReference type="SMR" id="A0A1I7RN49"/>
<dbReference type="Proteomes" id="UP000582659">
    <property type="component" value="Unassembled WGS sequence"/>
</dbReference>
<dbReference type="Gene3D" id="3.30.505.10">
    <property type="entry name" value="SH2 domain"/>
    <property type="match status" value="1"/>
</dbReference>
<dbReference type="Proteomes" id="UP000095284">
    <property type="component" value="Unplaced"/>
</dbReference>
<dbReference type="OrthoDB" id="4062651at2759"/>
<evidence type="ECO:0000256" key="1">
    <source>
        <dbReference type="ARBA" id="ARBA00022741"/>
    </source>
</evidence>
<evidence type="ECO:0000259" key="4">
    <source>
        <dbReference type="PROSITE" id="PS50011"/>
    </source>
</evidence>
<keyword evidence="1" id="KW-0547">Nucleotide-binding</keyword>
<evidence type="ECO:0000313" key="5">
    <source>
        <dbReference type="EMBL" id="CAD5211125.1"/>
    </source>
</evidence>
<gene>
    <name evidence="5" type="ORF">BXYJ_LOCUS2272</name>
</gene>
<dbReference type="GO" id="GO:0005524">
    <property type="term" value="F:ATP binding"/>
    <property type="evidence" value="ECO:0007669"/>
    <property type="project" value="UniProtKB-KW"/>
</dbReference>
<reference evidence="8" key="1">
    <citation type="submission" date="2016-11" db="UniProtKB">
        <authorList>
            <consortium name="WormBaseParasite"/>
        </authorList>
    </citation>
    <scope>IDENTIFICATION</scope>
</reference>
<feature type="compositionally biased region" description="Basic and acidic residues" evidence="3">
    <location>
        <begin position="422"/>
        <end position="433"/>
    </location>
</feature>
<feature type="compositionally biased region" description="Basic residues" evidence="3">
    <location>
        <begin position="533"/>
        <end position="562"/>
    </location>
</feature>
<proteinExistence type="predicted"/>
<dbReference type="eggNOG" id="KOG0194">
    <property type="taxonomic scope" value="Eukaryota"/>
</dbReference>
<dbReference type="PANTHER" id="PTHR24418">
    <property type="entry name" value="TYROSINE-PROTEIN KINASE"/>
    <property type="match status" value="1"/>
</dbReference>
<dbReference type="InterPro" id="IPR036860">
    <property type="entry name" value="SH2_dom_sf"/>
</dbReference>
<reference evidence="5" key="2">
    <citation type="submission" date="2020-09" db="EMBL/GenBank/DDBJ databases">
        <authorList>
            <person name="Kikuchi T."/>
        </authorList>
    </citation>
    <scope>NUCLEOTIDE SEQUENCE</scope>
    <source>
        <strain evidence="5">Ka4C1</strain>
    </source>
</reference>
<dbReference type="InterPro" id="IPR020635">
    <property type="entry name" value="Tyr_kinase_cat_dom"/>
</dbReference>